<keyword evidence="2" id="KW-0378">Hydrolase</keyword>
<evidence type="ECO:0000256" key="2">
    <source>
        <dbReference type="RuleBase" id="RU361185"/>
    </source>
</evidence>
<dbReference type="InterPro" id="IPR017853">
    <property type="entry name" value="GH"/>
</dbReference>
<dbReference type="Proteomes" id="UP001148018">
    <property type="component" value="Unassembled WGS sequence"/>
</dbReference>
<sequence length="973" mass="110018">LSYRGTQLGDEPSTSQVANRFMGTGLLRDPLPGKLSRPLLSAMAAQSSNDDNETSMRNNVRPETFRALHLPPPGGRARLVLSRSLVAPPPPVLLPAGSRGDEHWDGAVRHLVSVFVVPDDEEPKRFKTCDQVAFYRRQIQGLKREYEVLLDTMVLTEKRAQFEVQPTKHQDKLTLLLSVIKGGVVRISLDELQPIKPRYRVPDVLIGEPECVQLRVEEDSGVCVTLTWSSSGRHRLRVWRSPLRLDILSGQEVVATFNCRGRLWFETLQGGHRSDGEHGSEVDDEGLWKETFGQFTDVKANGPCGIGADLRLHGYSHVYGLPEHADSLLLGDTRDGGPYRLYNLDVFAYELHSRLGFYGSVPLLLAHRPGGTLAVFWLNGSETYPLPDQDGCPPKRSPPPHTDVHWVSEAGLMDCMVLLGPGPAQVFSQYAQLTGYPALPPLFSLGYHQSRWNYRDEADVRAVDAGFDRHCIPYDVLWLDIEHTHGKRYFTCDPLLFPDPRGLQRHLEDRKRKLVVISDPHIKVDPDWSLFREARDGGHFVKDRDGRDYLGSCWPGESCYLDYSSPDTREWYSQRFSLDQYPGSTGSLFVWNDMNEPSVLGGPEQTMPKDAVHAGSWEHRDLHNLYGFHQHMATVEGLVRRSGGSQRPFVLSRSFFSRSQRLGAVWTGDNVASWDYLKISIPMLLSYHHLQPHHHTHSYLQLHHISTSPTPPLPPYTTLSSPPSTPTSSSTTSLHHLHHHYLHTPPYHHLHPLLPPAPPHLYITYTTTTSIHHPIITSIHSYLQLHHISTSPTPPLPPYTTLSSPPSTPTSSSTTSLHHLHHHYLHTPPYHHLHPLLPPAPPHLYITYTTTFNQAGALQPFFRGHSAKWTPRREPWLLGDQVTAAIRTAIQQRYCLLPYWYTVFHQAHCTALPVLRPLWVEFPEEQDTFAVDNQYLIEVNVLLPGSSEIWYDVVSATAHRGGQMLRLPVTMDT</sequence>
<feature type="compositionally biased region" description="Low complexity" evidence="3">
    <location>
        <begin position="716"/>
        <end position="732"/>
    </location>
</feature>
<feature type="domain" description="Glycoside hydrolase family 31 TIM barrel" evidence="4">
    <location>
        <begin position="437"/>
        <end position="688"/>
    </location>
</feature>
<dbReference type="AlphaFoldDB" id="A0A9Q0IU92"/>
<evidence type="ECO:0000313" key="6">
    <source>
        <dbReference type="EMBL" id="KAJ3613587.1"/>
    </source>
</evidence>
<proteinExistence type="inferred from homology"/>
<dbReference type="GO" id="GO:0006491">
    <property type="term" value="P:N-glycan processing"/>
    <property type="evidence" value="ECO:0007669"/>
    <property type="project" value="TreeGrafter"/>
</dbReference>
<evidence type="ECO:0000256" key="1">
    <source>
        <dbReference type="ARBA" id="ARBA00007806"/>
    </source>
</evidence>
<feature type="non-terminal residue" evidence="6">
    <location>
        <position position="973"/>
    </location>
</feature>
<dbReference type="InterPro" id="IPR011013">
    <property type="entry name" value="Gal_mutarotase_sf_dom"/>
</dbReference>
<dbReference type="SUPFAM" id="SSF74650">
    <property type="entry name" value="Galactose mutarotase-like"/>
    <property type="match status" value="1"/>
</dbReference>
<dbReference type="InterPro" id="IPR025887">
    <property type="entry name" value="Glyco_hydro_31_N_dom"/>
</dbReference>
<dbReference type="Gene3D" id="2.60.40.1760">
    <property type="entry name" value="glycosyl hydrolase (family 31)"/>
    <property type="match status" value="1"/>
</dbReference>
<feature type="domain" description="Glycoside hydrolase family 31 TIM barrel" evidence="4">
    <location>
        <begin position="852"/>
        <end position="902"/>
    </location>
</feature>
<dbReference type="PANTHER" id="PTHR22762:SF60">
    <property type="entry name" value="NEUTRAL ALPHA-GLUCOSIDASE C"/>
    <property type="match status" value="1"/>
</dbReference>
<dbReference type="CDD" id="cd06603">
    <property type="entry name" value="GH31_GANC_GANAB_alpha"/>
    <property type="match status" value="1"/>
</dbReference>
<gene>
    <name evidence="6" type="ORF">NHX12_019833</name>
</gene>
<dbReference type="EMBL" id="JANIIK010000035">
    <property type="protein sequence ID" value="KAJ3613587.1"/>
    <property type="molecule type" value="Genomic_DNA"/>
</dbReference>
<dbReference type="GO" id="GO:0030246">
    <property type="term" value="F:carbohydrate binding"/>
    <property type="evidence" value="ECO:0007669"/>
    <property type="project" value="InterPro"/>
</dbReference>
<dbReference type="InterPro" id="IPR030458">
    <property type="entry name" value="Glyco_hydro_31_AS"/>
</dbReference>
<keyword evidence="7" id="KW-1185">Reference proteome</keyword>
<protein>
    <recommendedName>
        <fullName evidence="8">Glycoside hydrolase family 31 N-terminal domain-containing protein</fullName>
    </recommendedName>
</protein>
<feature type="non-terminal residue" evidence="6">
    <location>
        <position position="1"/>
    </location>
</feature>
<dbReference type="InterPro" id="IPR000322">
    <property type="entry name" value="Glyco_hydro_31_TIM"/>
</dbReference>
<dbReference type="CDD" id="cd14752">
    <property type="entry name" value="GH31_N"/>
    <property type="match status" value="1"/>
</dbReference>
<dbReference type="GO" id="GO:0004558">
    <property type="term" value="F:alpha-1,4-glucosidase activity"/>
    <property type="evidence" value="ECO:0007669"/>
    <property type="project" value="TreeGrafter"/>
</dbReference>
<reference evidence="6" key="1">
    <citation type="submission" date="2022-07" db="EMBL/GenBank/DDBJ databases">
        <title>Chromosome-level genome of Muraenolepis orangiensis.</title>
        <authorList>
            <person name="Kim J."/>
        </authorList>
    </citation>
    <scope>NUCLEOTIDE SEQUENCE</scope>
    <source>
        <strain evidence="6">KU_S4_2022</strain>
        <tissue evidence="6">Muscle</tissue>
    </source>
</reference>
<dbReference type="GO" id="GO:0005975">
    <property type="term" value="P:carbohydrate metabolic process"/>
    <property type="evidence" value="ECO:0007669"/>
    <property type="project" value="InterPro"/>
</dbReference>
<dbReference type="Pfam" id="PF01055">
    <property type="entry name" value="Glyco_hydro_31_2nd"/>
    <property type="match status" value="2"/>
</dbReference>
<comment type="caution">
    <text evidence="6">The sequence shown here is derived from an EMBL/GenBank/DDBJ whole genome shotgun (WGS) entry which is preliminary data.</text>
</comment>
<evidence type="ECO:0000259" key="5">
    <source>
        <dbReference type="Pfam" id="PF13802"/>
    </source>
</evidence>
<feature type="region of interest" description="Disordered" evidence="3">
    <location>
        <begin position="711"/>
        <end position="732"/>
    </location>
</feature>
<dbReference type="PANTHER" id="PTHR22762">
    <property type="entry name" value="ALPHA-GLUCOSIDASE"/>
    <property type="match status" value="1"/>
</dbReference>
<evidence type="ECO:0000313" key="7">
    <source>
        <dbReference type="Proteomes" id="UP001148018"/>
    </source>
</evidence>
<organism evidence="6 7">
    <name type="scientific">Muraenolepis orangiensis</name>
    <name type="common">Patagonian moray cod</name>
    <dbReference type="NCBI Taxonomy" id="630683"/>
    <lineage>
        <taxon>Eukaryota</taxon>
        <taxon>Metazoa</taxon>
        <taxon>Chordata</taxon>
        <taxon>Craniata</taxon>
        <taxon>Vertebrata</taxon>
        <taxon>Euteleostomi</taxon>
        <taxon>Actinopterygii</taxon>
        <taxon>Neopterygii</taxon>
        <taxon>Teleostei</taxon>
        <taxon>Neoteleostei</taxon>
        <taxon>Acanthomorphata</taxon>
        <taxon>Zeiogadaria</taxon>
        <taxon>Gadariae</taxon>
        <taxon>Gadiformes</taxon>
        <taxon>Muraenolepidoidei</taxon>
        <taxon>Muraenolepididae</taxon>
        <taxon>Muraenolepis</taxon>
    </lineage>
</organism>
<comment type="similarity">
    <text evidence="1 2">Belongs to the glycosyl hydrolase 31 family.</text>
</comment>
<keyword evidence="2" id="KW-0326">Glycosidase</keyword>
<dbReference type="OrthoDB" id="3237269at2759"/>
<name>A0A9Q0IU92_9TELE</name>
<feature type="compositionally biased region" description="Low complexity" evidence="3">
    <location>
        <begin position="799"/>
        <end position="815"/>
    </location>
</feature>
<dbReference type="Pfam" id="PF13802">
    <property type="entry name" value="Gal_mutarotas_2"/>
    <property type="match status" value="1"/>
</dbReference>
<feature type="region of interest" description="Disordered" evidence="3">
    <location>
        <begin position="794"/>
        <end position="815"/>
    </location>
</feature>
<evidence type="ECO:0000256" key="3">
    <source>
        <dbReference type="SAM" id="MobiDB-lite"/>
    </source>
</evidence>
<evidence type="ECO:0000259" key="4">
    <source>
        <dbReference type="Pfam" id="PF01055"/>
    </source>
</evidence>
<evidence type="ECO:0008006" key="8">
    <source>
        <dbReference type="Google" id="ProtNLM"/>
    </source>
</evidence>
<feature type="domain" description="Glycoside hydrolase family 31 N-terminal" evidence="5">
    <location>
        <begin position="176"/>
        <end position="384"/>
    </location>
</feature>
<dbReference type="PROSITE" id="PS00129">
    <property type="entry name" value="GLYCOSYL_HYDROL_F31_1"/>
    <property type="match status" value="1"/>
</dbReference>
<dbReference type="Gene3D" id="3.20.20.80">
    <property type="entry name" value="Glycosidases"/>
    <property type="match status" value="3"/>
</dbReference>
<accession>A0A9Q0IU92</accession>
<dbReference type="FunFam" id="3.20.20.80:FF:000039">
    <property type="entry name" value="Glucosidase, alpha neutral C"/>
    <property type="match status" value="1"/>
</dbReference>
<dbReference type="SUPFAM" id="SSF51011">
    <property type="entry name" value="Glycosyl hydrolase domain"/>
    <property type="match status" value="1"/>
</dbReference>
<dbReference type="SUPFAM" id="SSF51445">
    <property type="entry name" value="(Trans)glycosidases"/>
    <property type="match status" value="2"/>
</dbReference>